<proteinExistence type="predicted"/>
<evidence type="ECO:0000256" key="2">
    <source>
        <dbReference type="ARBA" id="ARBA00022692"/>
    </source>
</evidence>
<dbReference type="PANTHER" id="PTHR45902:SF1">
    <property type="entry name" value="LATROPHILIN RECEPTOR-LIKE PROTEIN A"/>
    <property type="match status" value="1"/>
</dbReference>
<evidence type="ECO:0000313" key="9">
    <source>
        <dbReference type="Proteomes" id="UP000594262"/>
    </source>
</evidence>
<feature type="transmembrane region" description="Helical" evidence="6">
    <location>
        <begin position="589"/>
        <end position="609"/>
    </location>
</feature>
<dbReference type="GO" id="GO:0016020">
    <property type="term" value="C:membrane"/>
    <property type="evidence" value="ECO:0007669"/>
    <property type="project" value="UniProtKB-SubCell"/>
</dbReference>
<dbReference type="EnsemblMetazoa" id="CLYHEMT013866.2">
    <property type="protein sequence ID" value="CLYHEMP013866.2"/>
    <property type="gene ID" value="CLYHEMG013866"/>
</dbReference>
<dbReference type="AlphaFoldDB" id="A0A7M5WVQ6"/>
<feature type="transmembrane region" description="Helical" evidence="6">
    <location>
        <begin position="660"/>
        <end position="682"/>
    </location>
</feature>
<dbReference type="PANTHER" id="PTHR45902">
    <property type="entry name" value="LATROPHILIN RECEPTOR-LIKE PROTEIN A"/>
    <property type="match status" value="1"/>
</dbReference>
<evidence type="ECO:0000256" key="3">
    <source>
        <dbReference type="ARBA" id="ARBA00022989"/>
    </source>
</evidence>
<dbReference type="InterPro" id="IPR017981">
    <property type="entry name" value="GPCR_2-like_7TM"/>
</dbReference>
<dbReference type="GO" id="GO:0004930">
    <property type="term" value="F:G protein-coupled receptor activity"/>
    <property type="evidence" value="ECO:0007669"/>
    <property type="project" value="InterPro"/>
</dbReference>
<accession>A0A7M5WVQ6</accession>
<sequence length="853" mass="96752">MNVYLMKSVALILLQKNLKCTITTVRDSENGFGEEAKNYNNQIFINQKKMFSRLILASLIIIFVLSWVIEANVSNINNQTEFPLEEFIQSAFTYPVNFTGDFMEIAKETFLCGSDCCDCEPDCFRKQSCCIDKLWNTSNPIPLSEYMKNFKKEVDKTLPLQCKFFEPFGSLPIFKQMTIAKPDSRLEYFLVNSCPPDSSYATECIKDESLPDIERLPVIDKRFYIFKNKYCAMCNNVESFVNLNLTVKCTTPVITGQPTVIITAPPNPPFTNPSVLPKETFTVPTLPPNPGFTVPPLPPLPGFTVPPLPPKPEVTVSTLPPNPEFTVPTLPPHPGVTDQPLPPQPEITSRPTLSQPEPEHTGPPLSPNPEFTIPPLPSHPTEPEVKAKDLMNEFQECLVQVNPNPQQAPHNRMDKLKCNARKVLKRRCQDPNSYCHLYKSSIAGYQNLHCHQCNGELFTESILQNQCVALPDEHIIWSIHLSFTRTSTRLTLDTQDENVGEQVHCSSGQLYNILKGTCEKFTCSAGYYAREKYCIKNNSSFPHSQDYQWYRDTNQVEYYLTHVCVSISVLGGVLLIVTHTLFKELRNRGGLLLIGLSSAILFTDILFFICEQNNKVVGILLHWGLLVINLWTIIIAVDLCATFLRKGFRTFRNTVSWMDYFYFSLVAYVTPLLIVILCVILDETNTIHFGYGENNVCWMSSYYPRIISYTIPSLLVNLSCIVCLLVLLMYLKKQNQERKSKLKSSYRVNLTRLALKLVSLLGVIELVGFIQIPNSTLTENEMKFNASFAFIYGVLRSLRNTFIFLFVLMDSKTLKLYRKFVSSMRTINTSEVSIPDTVLTNLNAASSVATETK</sequence>
<evidence type="ECO:0000256" key="1">
    <source>
        <dbReference type="ARBA" id="ARBA00004141"/>
    </source>
</evidence>
<dbReference type="InterPro" id="IPR053231">
    <property type="entry name" value="GPCR_LN-TM7"/>
</dbReference>
<feature type="transmembrane region" description="Helical" evidence="6">
    <location>
        <begin position="753"/>
        <end position="772"/>
    </location>
</feature>
<evidence type="ECO:0000256" key="4">
    <source>
        <dbReference type="ARBA" id="ARBA00023136"/>
    </source>
</evidence>
<feature type="region of interest" description="Disordered" evidence="5">
    <location>
        <begin position="317"/>
        <end position="379"/>
    </location>
</feature>
<evidence type="ECO:0000256" key="5">
    <source>
        <dbReference type="SAM" id="MobiDB-lite"/>
    </source>
</evidence>
<keyword evidence="9" id="KW-1185">Reference proteome</keyword>
<feature type="transmembrane region" description="Helical" evidence="6">
    <location>
        <begin position="784"/>
        <end position="809"/>
    </location>
</feature>
<dbReference type="Proteomes" id="UP000594262">
    <property type="component" value="Unplaced"/>
</dbReference>
<feature type="transmembrane region" description="Helical" evidence="6">
    <location>
        <begin position="558"/>
        <end position="577"/>
    </location>
</feature>
<feature type="domain" description="G-protein coupled receptors family 2 profile 2" evidence="7">
    <location>
        <begin position="557"/>
        <end position="811"/>
    </location>
</feature>
<organism evidence="8 9">
    <name type="scientific">Clytia hemisphaerica</name>
    <dbReference type="NCBI Taxonomy" id="252671"/>
    <lineage>
        <taxon>Eukaryota</taxon>
        <taxon>Metazoa</taxon>
        <taxon>Cnidaria</taxon>
        <taxon>Hydrozoa</taxon>
        <taxon>Hydroidolina</taxon>
        <taxon>Leptothecata</taxon>
        <taxon>Obeliida</taxon>
        <taxon>Clytiidae</taxon>
        <taxon>Clytia</taxon>
    </lineage>
</organism>
<evidence type="ECO:0000313" key="8">
    <source>
        <dbReference type="EnsemblMetazoa" id="CLYHEMP013866.2"/>
    </source>
</evidence>
<feature type="transmembrane region" description="Helical" evidence="6">
    <location>
        <begin position="621"/>
        <end position="644"/>
    </location>
</feature>
<dbReference type="OrthoDB" id="5988151at2759"/>
<dbReference type="InterPro" id="IPR000832">
    <property type="entry name" value="GPCR_2_secretin-like"/>
</dbReference>
<feature type="compositionally biased region" description="Polar residues" evidence="5">
    <location>
        <begin position="346"/>
        <end position="355"/>
    </location>
</feature>
<keyword evidence="4 6" id="KW-0472">Membrane</keyword>
<keyword evidence="2 6" id="KW-0812">Transmembrane</keyword>
<keyword evidence="3 6" id="KW-1133">Transmembrane helix</keyword>
<dbReference type="PROSITE" id="PS50261">
    <property type="entry name" value="G_PROTEIN_RECEP_F2_4"/>
    <property type="match status" value="1"/>
</dbReference>
<comment type="subcellular location">
    <subcellularLocation>
        <location evidence="1">Membrane</location>
        <topology evidence="1">Multi-pass membrane protein</topology>
    </subcellularLocation>
</comment>
<evidence type="ECO:0000259" key="7">
    <source>
        <dbReference type="PROSITE" id="PS50261"/>
    </source>
</evidence>
<feature type="compositionally biased region" description="Pro residues" evidence="5">
    <location>
        <begin position="329"/>
        <end position="345"/>
    </location>
</feature>
<reference evidence="8" key="1">
    <citation type="submission" date="2021-01" db="UniProtKB">
        <authorList>
            <consortium name="EnsemblMetazoa"/>
        </authorList>
    </citation>
    <scope>IDENTIFICATION</scope>
</reference>
<dbReference type="GO" id="GO:0007166">
    <property type="term" value="P:cell surface receptor signaling pathway"/>
    <property type="evidence" value="ECO:0007669"/>
    <property type="project" value="InterPro"/>
</dbReference>
<evidence type="ECO:0000256" key="6">
    <source>
        <dbReference type="SAM" id="Phobius"/>
    </source>
</evidence>
<feature type="compositionally biased region" description="Pro residues" evidence="5">
    <location>
        <begin position="364"/>
        <end position="379"/>
    </location>
</feature>
<name>A0A7M5WVQ6_9CNID</name>
<protein>
    <recommendedName>
        <fullName evidence="7">G-protein coupled receptors family 2 profile 2 domain-containing protein</fullName>
    </recommendedName>
</protein>
<dbReference type="Pfam" id="PF00002">
    <property type="entry name" value="7tm_2"/>
    <property type="match status" value="1"/>
</dbReference>
<feature type="transmembrane region" description="Helical" evidence="6">
    <location>
        <begin position="50"/>
        <end position="69"/>
    </location>
</feature>
<feature type="transmembrane region" description="Helical" evidence="6">
    <location>
        <begin position="702"/>
        <end position="732"/>
    </location>
</feature>
<dbReference type="CDD" id="cd13952">
    <property type="entry name" value="7tm_classB"/>
    <property type="match status" value="1"/>
</dbReference>
<dbReference type="Gene3D" id="1.20.1070.10">
    <property type="entry name" value="Rhodopsin 7-helix transmembrane proteins"/>
    <property type="match status" value="1"/>
</dbReference>